<keyword evidence="2" id="KW-0808">Transferase</keyword>
<protein>
    <submittedName>
        <fullName evidence="2">Gamma-glutamylcyclotransferase</fullName>
    </submittedName>
</protein>
<dbReference type="GO" id="GO:0016740">
    <property type="term" value="F:transferase activity"/>
    <property type="evidence" value="ECO:0007669"/>
    <property type="project" value="UniProtKB-KW"/>
</dbReference>
<comment type="caution">
    <text evidence="2">The sequence shown here is derived from an EMBL/GenBank/DDBJ whole genome shotgun (WGS) entry which is preliminary data.</text>
</comment>
<proteinExistence type="predicted"/>
<dbReference type="Proteomes" id="UP000318733">
    <property type="component" value="Unassembled WGS sequence"/>
</dbReference>
<dbReference type="InterPro" id="IPR013024">
    <property type="entry name" value="GGCT-like"/>
</dbReference>
<evidence type="ECO:0000313" key="2">
    <source>
        <dbReference type="EMBL" id="TSJ39413.1"/>
    </source>
</evidence>
<name>A0A556MHR9_9SPHI</name>
<dbReference type="Gene3D" id="3.10.490.10">
    <property type="entry name" value="Gamma-glutamyl cyclotransferase-like"/>
    <property type="match status" value="1"/>
</dbReference>
<keyword evidence="3" id="KW-1185">Reference proteome</keyword>
<dbReference type="CDD" id="cd06661">
    <property type="entry name" value="GGCT_like"/>
    <property type="match status" value="1"/>
</dbReference>
<dbReference type="InterPro" id="IPR036568">
    <property type="entry name" value="GGCT-like_sf"/>
</dbReference>
<evidence type="ECO:0000259" key="1">
    <source>
        <dbReference type="Pfam" id="PF06094"/>
    </source>
</evidence>
<evidence type="ECO:0000313" key="3">
    <source>
        <dbReference type="Proteomes" id="UP000318733"/>
    </source>
</evidence>
<sequence>MINDLLFVYGSLLSADNEFANYLSQNATFYGDGKFKGRLYDMGKYPGAVLSNDQAYDISGSIVRLKNLEQVLKVLDDYEGFGEDQEQPNLFIRDLLPVITSDEPVNCWVYLYNLSVNGLMEIKSGNYINYLKSH</sequence>
<dbReference type="Pfam" id="PF06094">
    <property type="entry name" value="GGACT"/>
    <property type="match status" value="1"/>
</dbReference>
<dbReference type="OrthoDB" id="482277at2"/>
<accession>A0A556MHR9</accession>
<organism evidence="2 3">
    <name type="scientific">Mucilaginibacter corticis</name>
    <dbReference type="NCBI Taxonomy" id="2597670"/>
    <lineage>
        <taxon>Bacteria</taxon>
        <taxon>Pseudomonadati</taxon>
        <taxon>Bacteroidota</taxon>
        <taxon>Sphingobacteriia</taxon>
        <taxon>Sphingobacteriales</taxon>
        <taxon>Sphingobacteriaceae</taxon>
        <taxon>Mucilaginibacter</taxon>
    </lineage>
</organism>
<reference evidence="2 3" key="1">
    <citation type="submission" date="2019-07" db="EMBL/GenBank/DDBJ databases">
        <authorList>
            <person name="Huq M.A."/>
        </authorList>
    </citation>
    <scope>NUCLEOTIDE SEQUENCE [LARGE SCALE GENOMIC DNA]</scope>
    <source>
        <strain evidence="2 3">MAH-19</strain>
    </source>
</reference>
<dbReference type="EMBL" id="VLPK01000003">
    <property type="protein sequence ID" value="TSJ39413.1"/>
    <property type="molecule type" value="Genomic_DNA"/>
</dbReference>
<dbReference type="RefSeq" id="WP_144249450.1">
    <property type="nucleotide sequence ID" value="NZ_VLPK01000003.1"/>
</dbReference>
<dbReference type="SUPFAM" id="SSF110857">
    <property type="entry name" value="Gamma-glutamyl cyclotransferase-like"/>
    <property type="match status" value="1"/>
</dbReference>
<dbReference type="AlphaFoldDB" id="A0A556MHR9"/>
<dbReference type="InterPro" id="IPR009288">
    <property type="entry name" value="AIG2-like_dom"/>
</dbReference>
<gene>
    <name evidence="2" type="ORF">FO440_16850</name>
</gene>
<feature type="domain" description="Gamma-glutamylcyclotransferase AIG2-like" evidence="1">
    <location>
        <begin position="6"/>
        <end position="127"/>
    </location>
</feature>